<organism evidence="1 2">
    <name type="scientific">Candidatus Gottesmanbacteria bacterium CG11_big_fil_rev_8_21_14_0_20_37_11</name>
    <dbReference type="NCBI Taxonomy" id="1974575"/>
    <lineage>
        <taxon>Bacteria</taxon>
        <taxon>Candidatus Gottesmaniibacteriota</taxon>
    </lineage>
</organism>
<feature type="non-terminal residue" evidence="1">
    <location>
        <position position="1"/>
    </location>
</feature>
<comment type="caution">
    <text evidence="1">The sequence shown here is derived from an EMBL/GenBank/DDBJ whole genome shotgun (WGS) entry which is preliminary data.</text>
</comment>
<evidence type="ECO:0000313" key="1">
    <source>
        <dbReference type="EMBL" id="PIR08286.1"/>
    </source>
</evidence>
<gene>
    <name evidence="1" type="ORF">COV53_03765</name>
</gene>
<evidence type="ECO:0000313" key="2">
    <source>
        <dbReference type="Proteomes" id="UP000230707"/>
    </source>
</evidence>
<dbReference type="EMBL" id="PCWS01000085">
    <property type="protein sequence ID" value="PIR08286.1"/>
    <property type="molecule type" value="Genomic_DNA"/>
</dbReference>
<accession>A0A2H0NJC4</accession>
<sequence length="128" mass="15218">NKDIYKINKNILNTDWNIQYFVSSPGIINDYYQIINFLDQAKCYNIGLLNITEEYELWVLISKKSDKFRIENMNVQNISNQYSTIYPFNNFHPCAIVEGVNNINNTVFNKNITNKYIWISNKFNLFLL</sequence>
<reference evidence="1 2" key="1">
    <citation type="submission" date="2017-09" db="EMBL/GenBank/DDBJ databases">
        <title>Depth-based differentiation of microbial function through sediment-hosted aquifers and enrichment of novel symbionts in the deep terrestrial subsurface.</title>
        <authorList>
            <person name="Probst A.J."/>
            <person name="Ladd B."/>
            <person name="Jarett J.K."/>
            <person name="Geller-Mcgrath D.E."/>
            <person name="Sieber C.M."/>
            <person name="Emerson J.B."/>
            <person name="Anantharaman K."/>
            <person name="Thomas B.C."/>
            <person name="Malmstrom R."/>
            <person name="Stieglmeier M."/>
            <person name="Klingl A."/>
            <person name="Woyke T."/>
            <person name="Ryan C.M."/>
            <person name="Banfield J.F."/>
        </authorList>
    </citation>
    <scope>NUCLEOTIDE SEQUENCE [LARGE SCALE GENOMIC DNA]</scope>
    <source>
        <strain evidence="1">CG11_big_fil_rev_8_21_14_0_20_37_11</strain>
    </source>
</reference>
<dbReference type="AlphaFoldDB" id="A0A2H0NJC4"/>
<name>A0A2H0NJC4_9BACT</name>
<protein>
    <submittedName>
        <fullName evidence="1">Uncharacterized protein</fullName>
    </submittedName>
</protein>
<dbReference type="Proteomes" id="UP000230707">
    <property type="component" value="Unassembled WGS sequence"/>
</dbReference>
<proteinExistence type="predicted"/>